<proteinExistence type="predicted"/>
<dbReference type="RefSeq" id="WP_378294255.1">
    <property type="nucleotide sequence ID" value="NZ_JBHULE010000019.1"/>
</dbReference>
<name>A0ABW5LHS2_9FLAO</name>
<dbReference type="Proteomes" id="UP001597319">
    <property type="component" value="Unassembled WGS sequence"/>
</dbReference>
<dbReference type="EMBL" id="JBHULE010000019">
    <property type="protein sequence ID" value="MFD2564423.1"/>
    <property type="molecule type" value="Genomic_DNA"/>
</dbReference>
<comment type="caution">
    <text evidence="1">The sequence shown here is derived from an EMBL/GenBank/DDBJ whole genome shotgun (WGS) entry which is preliminary data.</text>
</comment>
<evidence type="ECO:0000313" key="2">
    <source>
        <dbReference type="Proteomes" id="UP001597319"/>
    </source>
</evidence>
<gene>
    <name evidence="1" type="ORF">ACFSR1_17205</name>
</gene>
<evidence type="ECO:0000313" key="1">
    <source>
        <dbReference type="EMBL" id="MFD2564423.1"/>
    </source>
</evidence>
<protein>
    <submittedName>
        <fullName evidence="1">Uncharacterized protein</fullName>
    </submittedName>
</protein>
<organism evidence="1 2">
    <name type="scientific">Aquimarina rubra</name>
    <dbReference type="NCBI Taxonomy" id="1920033"/>
    <lineage>
        <taxon>Bacteria</taxon>
        <taxon>Pseudomonadati</taxon>
        <taxon>Bacteroidota</taxon>
        <taxon>Flavobacteriia</taxon>
        <taxon>Flavobacteriales</taxon>
        <taxon>Flavobacteriaceae</taxon>
        <taxon>Aquimarina</taxon>
    </lineage>
</organism>
<keyword evidence="2" id="KW-1185">Reference proteome</keyword>
<sequence>MSTPEYLIIQINELTTLIETRYPELYKFLEEEPLTLSTDVTKEIDENMLSDYLESLNQLLKNHVITHNKN</sequence>
<reference evidence="2" key="1">
    <citation type="journal article" date="2019" name="Int. J. Syst. Evol. Microbiol.">
        <title>The Global Catalogue of Microorganisms (GCM) 10K type strain sequencing project: providing services to taxonomists for standard genome sequencing and annotation.</title>
        <authorList>
            <consortium name="The Broad Institute Genomics Platform"/>
            <consortium name="The Broad Institute Genome Sequencing Center for Infectious Disease"/>
            <person name="Wu L."/>
            <person name="Ma J."/>
        </authorList>
    </citation>
    <scope>NUCLEOTIDE SEQUENCE [LARGE SCALE GENOMIC DNA]</scope>
    <source>
        <strain evidence="2">KCTC 52274</strain>
    </source>
</reference>
<accession>A0ABW5LHS2</accession>